<feature type="domain" description="EF-hand" evidence="3">
    <location>
        <begin position="30"/>
        <end position="65"/>
    </location>
</feature>
<evidence type="ECO:0000256" key="2">
    <source>
        <dbReference type="SAM" id="MobiDB-lite"/>
    </source>
</evidence>
<dbReference type="PROSITE" id="PS50222">
    <property type="entry name" value="EF_HAND_2"/>
    <property type="match status" value="2"/>
</dbReference>
<dbReference type="InterPro" id="IPR018247">
    <property type="entry name" value="EF_Hand_1_Ca_BS"/>
</dbReference>
<feature type="compositionally biased region" description="Basic and acidic residues" evidence="2">
    <location>
        <begin position="300"/>
        <end position="312"/>
    </location>
</feature>
<keyword evidence="1" id="KW-0106">Calcium</keyword>
<name>A0A7S0UBH3_HEMAN</name>
<dbReference type="InterPro" id="IPR011992">
    <property type="entry name" value="EF-hand-dom_pair"/>
</dbReference>
<feature type="compositionally biased region" description="Low complexity" evidence="2">
    <location>
        <begin position="252"/>
        <end position="267"/>
    </location>
</feature>
<evidence type="ECO:0000256" key="1">
    <source>
        <dbReference type="ARBA" id="ARBA00022837"/>
    </source>
</evidence>
<proteinExistence type="predicted"/>
<accession>A0A7S0UBH3</accession>
<dbReference type="PROSITE" id="PS00018">
    <property type="entry name" value="EF_HAND_1"/>
    <property type="match status" value="1"/>
</dbReference>
<dbReference type="InterPro" id="IPR002048">
    <property type="entry name" value="EF_hand_dom"/>
</dbReference>
<evidence type="ECO:0000259" key="3">
    <source>
        <dbReference type="PROSITE" id="PS50222"/>
    </source>
</evidence>
<gene>
    <name evidence="4" type="ORF">HAND1043_LOCUS24253</name>
</gene>
<dbReference type="EMBL" id="HBFK01039917">
    <property type="protein sequence ID" value="CAD8757739.1"/>
    <property type="molecule type" value="Transcribed_RNA"/>
</dbReference>
<dbReference type="Pfam" id="PF13499">
    <property type="entry name" value="EF-hand_7"/>
    <property type="match status" value="1"/>
</dbReference>
<protein>
    <recommendedName>
        <fullName evidence="3">EF-hand domain-containing protein</fullName>
    </recommendedName>
</protein>
<dbReference type="SMART" id="SM00054">
    <property type="entry name" value="EFh"/>
    <property type="match status" value="2"/>
</dbReference>
<feature type="compositionally biased region" description="Polar residues" evidence="2">
    <location>
        <begin position="316"/>
        <end position="331"/>
    </location>
</feature>
<evidence type="ECO:0000313" key="4">
    <source>
        <dbReference type="EMBL" id="CAD8757739.1"/>
    </source>
</evidence>
<dbReference type="Gene3D" id="1.10.238.10">
    <property type="entry name" value="EF-hand"/>
    <property type="match status" value="1"/>
</dbReference>
<dbReference type="GO" id="GO:0005509">
    <property type="term" value="F:calcium ion binding"/>
    <property type="evidence" value="ECO:0007669"/>
    <property type="project" value="InterPro"/>
</dbReference>
<sequence>MAFEAVDVDGSGKVDSEELSLALTGLGFDVRPEEVQSLIREHSKGGKGEIVFKEFVDIMTAVEEKHAFFSDIKVFKEAWIAKSLRAMSHRFKKTTAHYGDSLWTRNQVDGGFGGGGYVWLVMKGQCTMHGRVGKLEMALCSIGKGAMFGSGVVPSMVTKITADQDSSFLLIRGDELAAKVGDPIIVELKSQVMGQEALLRDRVFELKKVLVGGARLGLPWDVFKKTPKTVAIGGVGGLMSEDRGAIAKPPRSSRLASASSSGDAMGAQPASVAPGASSLTTPIGARTGTPSDARGVQKVGEAKPQPKQEKRRPTQGRINSRQQRPSSSNLVQKVPKCEYHVRIDTDTMTYADDK</sequence>
<reference evidence="4" key="1">
    <citation type="submission" date="2021-01" db="EMBL/GenBank/DDBJ databases">
        <authorList>
            <person name="Corre E."/>
            <person name="Pelletier E."/>
            <person name="Niang G."/>
            <person name="Scheremetjew M."/>
            <person name="Finn R."/>
            <person name="Kale V."/>
            <person name="Holt S."/>
            <person name="Cochrane G."/>
            <person name="Meng A."/>
            <person name="Brown T."/>
            <person name="Cohen L."/>
        </authorList>
    </citation>
    <scope>NUCLEOTIDE SEQUENCE</scope>
    <source>
        <strain evidence="4">CCMP441</strain>
    </source>
</reference>
<dbReference type="AlphaFoldDB" id="A0A7S0UBH3"/>
<feature type="domain" description="EF-hand" evidence="3">
    <location>
        <begin position="1"/>
        <end position="29"/>
    </location>
</feature>
<feature type="region of interest" description="Disordered" evidence="2">
    <location>
        <begin position="240"/>
        <end position="336"/>
    </location>
</feature>
<organism evidence="4">
    <name type="scientific">Hemiselmis andersenii</name>
    <name type="common">Cryptophyte alga</name>
    <dbReference type="NCBI Taxonomy" id="464988"/>
    <lineage>
        <taxon>Eukaryota</taxon>
        <taxon>Cryptophyceae</taxon>
        <taxon>Cryptomonadales</taxon>
        <taxon>Hemiselmidaceae</taxon>
        <taxon>Hemiselmis</taxon>
    </lineage>
</organism>
<dbReference type="SUPFAM" id="SSF47473">
    <property type="entry name" value="EF-hand"/>
    <property type="match status" value="1"/>
</dbReference>